<dbReference type="Pfam" id="PF04445">
    <property type="entry name" value="SAM_MT"/>
    <property type="match status" value="1"/>
</dbReference>
<feature type="binding site" evidence="2">
    <location>
        <position position="187"/>
    </location>
    <ligand>
        <name>S-adenosyl-L-methionine</name>
        <dbReference type="ChEBI" id="CHEBI:59789"/>
    </ligand>
</feature>
<comment type="caution">
    <text evidence="2">Lacks conserved residue(s) required for the propagation of feature annotation.</text>
</comment>
<organism evidence="3 4">
    <name type="scientific">Tamilnaduibacter salinus</name>
    <dbReference type="NCBI Taxonomy" id="1484056"/>
    <lineage>
        <taxon>Bacteria</taxon>
        <taxon>Pseudomonadati</taxon>
        <taxon>Pseudomonadota</taxon>
        <taxon>Gammaproteobacteria</taxon>
        <taxon>Pseudomonadales</taxon>
        <taxon>Marinobacteraceae</taxon>
        <taxon>Tamilnaduibacter</taxon>
    </lineage>
</organism>
<accession>A0A2A2I690</accession>
<evidence type="ECO:0000313" key="3">
    <source>
        <dbReference type="EMBL" id="PAV27167.1"/>
    </source>
</evidence>
<keyword evidence="2 3" id="KW-0489">Methyltransferase</keyword>
<comment type="similarity">
    <text evidence="2">Belongs to the methyltransferase superfamily. RsmJ family.</text>
</comment>
<dbReference type="RefSeq" id="WP_095609710.1">
    <property type="nucleotide sequence ID" value="NZ_NMPM01000008.1"/>
</dbReference>
<protein>
    <recommendedName>
        <fullName evidence="2">Ribosomal RNA small subunit methyltransferase J</fullName>
        <ecNumber evidence="2">2.1.1.242</ecNumber>
    </recommendedName>
    <alternativeName>
        <fullName evidence="2">16S rRNA m2G1516 methyltransferase</fullName>
    </alternativeName>
    <alternativeName>
        <fullName evidence="2">rRNA (guanine-N(2)-)-methyltransferase</fullName>
    </alternativeName>
</protein>
<comment type="subcellular location">
    <subcellularLocation>
        <location evidence="2">Cytoplasm</location>
    </subcellularLocation>
</comment>
<dbReference type="Gene3D" id="3.40.50.150">
    <property type="entry name" value="Vaccinia Virus protein VP39"/>
    <property type="match status" value="1"/>
</dbReference>
<dbReference type="PANTHER" id="PTHR36112">
    <property type="entry name" value="RIBOSOMAL RNA SMALL SUBUNIT METHYLTRANSFERASE J"/>
    <property type="match status" value="1"/>
</dbReference>
<keyword evidence="1 2" id="KW-0808">Transferase</keyword>
<dbReference type="SUPFAM" id="SSF53335">
    <property type="entry name" value="S-adenosyl-L-methionine-dependent methyltransferases"/>
    <property type="match status" value="1"/>
</dbReference>
<dbReference type="AlphaFoldDB" id="A0A2A2I690"/>
<dbReference type="Proteomes" id="UP000218332">
    <property type="component" value="Unassembled WGS sequence"/>
</dbReference>
<dbReference type="InterPro" id="IPR007536">
    <property type="entry name" value="16SrRNA_methylTrfase_J"/>
</dbReference>
<keyword evidence="2" id="KW-0949">S-adenosyl-L-methionine</keyword>
<dbReference type="CDD" id="cd02440">
    <property type="entry name" value="AdoMet_MTases"/>
    <property type="match status" value="1"/>
</dbReference>
<comment type="catalytic activity">
    <reaction evidence="2">
        <text>guanosine(1516) in 16S rRNA + S-adenosyl-L-methionine = N(2)-methylguanosine(1516) in 16S rRNA + S-adenosyl-L-homocysteine + H(+)</text>
        <dbReference type="Rhea" id="RHEA:43220"/>
        <dbReference type="Rhea" id="RHEA-COMP:10412"/>
        <dbReference type="Rhea" id="RHEA-COMP:10413"/>
        <dbReference type="ChEBI" id="CHEBI:15378"/>
        <dbReference type="ChEBI" id="CHEBI:57856"/>
        <dbReference type="ChEBI" id="CHEBI:59789"/>
        <dbReference type="ChEBI" id="CHEBI:74269"/>
        <dbReference type="ChEBI" id="CHEBI:74481"/>
        <dbReference type="EC" id="2.1.1.242"/>
    </reaction>
</comment>
<dbReference type="GO" id="GO:0005737">
    <property type="term" value="C:cytoplasm"/>
    <property type="evidence" value="ECO:0007669"/>
    <property type="project" value="UniProtKB-SubCell"/>
</dbReference>
<dbReference type="GO" id="GO:0008990">
    <property type="term" value="F:rRNA (guanine-N2-)-methyltransferase activity"/>
    <property type="evidence" value="ECO:0007669"/>
    <property type="project" value="UniProtKB-UniRule"/>
</dbReference>
<evidence type="ECO:0000256" key="2">
    <source>
        <dbReference type="HAMAP-Rule" id="MF_01523"/>
    </source>
</evidence>
<keyword evidence="2" id="KW-0963">Cytoplasm</keyword>
<evidence type="ECO:0000256" key="1">
    <source>
        <dbReference type="ARBA" id="ARBA00022679"/>
    </source>
</evidence>
<dbReference type="InterPro" id="IPR029063">
    <property type="entry name" value="SAM-dependent_MTases_sf"/>
</dbReference>
<dbReference type="PANTHER" id="PTHR36112:SF1">
    <property type="entry name" value="RIBOSOMAL RNA SMALL SUBUNIT METHYLTRANSFERASE J"/>
    <property type="match status" value="1"/>
</dbReference>
<comment type="function">
    <text evidence="2">Specifically methylates the guanosine in position 1516 of 16S rRNA.</text>
</comment>
<keyword evidence="2" id="KW-0698">rRNA processing</keyword>
<dbReference type="HAMAP" id="MF_01523">
    <property type="entry name" value="16SrRNA_methyltr_J"/>
    <property type="match status" value="1"/>
</dbReference>
<evidence type="ECO:0000313" key="4">
    <source>
        <dbReference type="Proteomes" id="UP000218332"/>
    </source>
</evidence>
<proteinExistence type="inferred from homology"/>
<gene>
    <name evidence="2" type="primary">rsmJ</name>
    <name evidence="3" type="ORF">CF392_01570</name>
</gene>
<reference evidence="3 4" key="1">
    <citation type="submission" date="2017-07" db="EMBL/GenBank/DDBJ databases">
        <title>Tamlnaduibacter salinus (Mi-7) genome sequencing.</title>
        <authorList>
            <person name="Verma A."/>
            <person name="Krishnamurthi S."/>
        </authorList>
    </citation>
    <scope>NUCLEOTIDE SEQUENCE [LARGE SCALE GENOMIC DNA]</scope>
    <source>
        <strain evidence="3 4">Mi-7</strain>
    </source>
</reference>
<sequence>MITSGGPSLAIAALDDAGLARARDVSSALSLPLLHEPAIPRHETDYALLLLVTDQGLGLQVTGRKAPGPVRCEFVRGKAGYRRDHGGGTGQLVAKAVGLKKTRRTLHVLDATAGLGEDAYVLAGLGCRLTLMERSPIVRALLEDGLGRAAEDPGAGPVVARMTVRPGDSIRWLEEQHEPVADVIYLDPMFPETAKAAKAKKEMALFRELVGNDDDAPALLAAALDVARYRVVVKRPRLAPPIDGPVPDLQLTGKSSRFDVYTHQKLPEGPAE</sequence>
<dbReference type="EMBL" id="NMPM01000008">
    <property type="protein sequence ID" value="PAV27167.1"/>
    <property type="molecule type" value="Genomic_DNA"/>
</dbReference>
<feature type="binding site" evidence="2">
    <location>
        <begin position="133"/>
        <end position="134"/>
    </location>
    <ligand>
        <name>S-adenosyl-L-methionine</name>
        <dbReference type="ChEBI" id="CHEBI:59789"/>
    </ligand>
</feature>
<name>A0A2A2I690_9GAMM</name>
<keyword evidence="4" id="KW-1185">Reference proteome</keyword>
<comment type="caution">
    <text evidence="3">The sequence shown here is derived from an EMBL/GenBank/DDBJ whole genome shotgun (WGS) entry which is preliminary data.</text>
</comment>
<dbReference type="EC" id="2.1.1.242" evidence="2"/>